<evidence type="ECO:0000313" key="17">
    <source>
        <dbReference type="EMBL" id="CAB0001139.1"/>
    </source>
</evidence>
<dbReference type="GO" id="GO:0004497">
    <property type="term" value="F:monooxygenase activity"/>
    <property type="evidence" value="ECO:0007669"/>
    <property type="project" value="UniProtKB-KW"/>
</dbReference>
<keyword evidence="13 16" id="KW-0472">Membrane</keyword>
<dbReference type="Pfam" id="PF00067">
    <property type="entry name" value="p450"/>
    <property type="match status" value="1"/>
</dbReference>
<dbReference type="GO" id="GO:0016705">
    <property type="term" value="F:oxidoreductase activity, acting on paired donors, with incorporation or reduction of molecular oxygen"/>
    <property type="evidence" value="ECO:0007669"/>
    <property type="project" value="InterPro"/>
</dbReference>
<comment type="similarity">
    <text evidence="5 15">Belongs to the cytochrome P450 family.</text>
</comment>
<evidence type="ECO:0000256" key="9">
    <source>
        <dbReference type="ARBA" id="ARBA00022848"/>
    </source>
</evidence>
<proteinExistence type="inferred from homology"/>
<dbReference type="InterPro" id="IPR001128">
    <property type="entry name" value="Cyt_P450"/>
</dbReference>
<evidence type="ECO:0000256" key="13">
    <source>
        <dbReference type="ARBA" id="ARBA00023136"/>
    </source>
</evidence>
<dbReference type="EMBL" id="CADCXU010010427">
    <property type="protein sequence ID" value="CAB0001139.1"/>
    <property type="molecule type" value="Genomic_DNA"/>
</dbReference>
<dbReference type="OrthoDB" id="1470350at2759"/>
<dbReference type="GO" id="GO:0005506">
    <property type="term" value="F:iron ion binding"/>
    <property type="evidence" value="ECO:0007669"/>
    <property type="project" value="InterPro"/>
</dbReference>
<evidence type="ECO:0000313" key="18">
    <source>
        <dbReference type="Proteomes" id="UP000479000"/>
    </source>
</evidence>
<keyword evidence="18" id="KW-1185">Reference proteome</keyword>
<keyword evidence="7 14" id="KW-0479">Metal-binding</keyword>
<sequence>MIAIPFSTVFLVVLVTVLLNIFFFPSLRTIKYVMKLPGPPQWPLIGVSIELARTPLTELMAYLQNKVINGYKRVAHVWLLGVPMVFVNSPQDIEVILSSVKHIEKGMEYFSLKAWLNEGLLLSTVELITGKKWHTRRKLLTPTFHFKILDDKCSTMYSSAKKMVENFLKEDGKPFNPLSKISSCTLDVVAEAAMGVSLNSQDNENAEYVSTIARTTWAAVFRVLNLYLKQDWLWNLTPIGRQDKKDVEFLHGFTEKIIKERKVAYHDELYKRSKQGTIIDSENDLGVKKKQAFLDKLLELDADQAMSNADIREEVDTFLFEVSHNPSLLVKVLKGHNPRLRTEYLRERYSNKAYQEQLEIFGDDDREITLSDMQNMNYLDRFVKETLRLYPSVPYISRTITEDIHLKDFPTPIPAGSNAIITPFYLHRNPDYFPDPEKFDPDRFLPENCAKRHPFAYIPFSGGPRNCIGQKFAMMEIKVTLSTVLRLSQIRAASKHEELNLAPVVILRNLGSMKIQVYPRSSSS</sequence>
<feature type="binding site" description="axial binding residue" evidence="14">
    <location>
        <position position="467"/>
    </location>
    <ligand>
        <name>heme</name>
        <dbReference type="ChEBI" id="CHEBI:30413"/>
    </ligand>
    <ligandPart>
        <name>Fe</name>
        <dbReference type="ChEBI" id="CHEBI:18248"/>
    </ligandPart>
</feature>
<evidence type="ECO:0008006" key="19">
    <source>
        <dbReference type="Google" id="ProtNLM"/>
    </source>
</evidence>
<evidence type="ECO:0000256" key="15">
    <source>
        <dbReference type="RuleBase" id="RU000461"/>
    </source>
</evidence>
<evidence type="ECO:0000256" key="7">
    <source>
        <dbReference type="ARBA" id="ARBA00022723"/>
    </source>
</evidence>
<evidence type="ECO:0000256" key="12">
    <source>
        <dbReference type="ARBA" id="ARBA00023033"/>
    </source>
</evidence>
<keyword evidence="16" id="KW-0812">Transmembrane</keyword>
<dbReference type="PROSITE" id="PS00086">
    <property type="entry name" value="CYTOCHROME_P450"/>
    <property type="match status" value="1"/>
</dbReference>
<evidence type="ECO:0000256" key="10">
    <source>
        <dbReference type="ARBA" id="ARBA00023002"/>
    </source>
</evidence>
<evidence type="ECO:0000256" key="11">
    <source>
        <dbReference type="ARBA" id="ARBA00023004"/>
    </source>
</evidence>
<protein>
    <recommendedName>
        <fullName evidence="19">Cytochrome P450</fullName>
    </recommendedName>
</protein>
<dbReference type="GO" id="GO:0020037">
    <property type="term" value="F:heme binding"/>
    <property type="evidence" value="ECO:0007669"/>
    <property type="project" value="InterPro"/>
</dbReference>
<feature type="transmembrane region" description="Helical" evidence="16">
    <location>
        <begin position="6"/>
        <end position="27"/>
    </location>
</feature>
<evidence type="ECO:0000256" key="6">
    <source>
        <dbReference type="ARBA" id="ARBA00022617"/>
    </source>
</evidence>
<comment type="function">
    <text evidence="2">May be involved in the metabolism of insect hormones and in the breakdown of synthetic insecticides.</text>
</comment>
<gene>
    <name evidence="17" type="ORF">NTEN_LOCUS6926</name>
</gene>
<evidence type="ECO:0000256" key="2">
    <source>
        <dbReference type="ARBA" id="ARBA00003690"/>
    </source>
</evidence>
<dbReference type="GO" id="GO:0005789">
    <property type="term" value="C:endoplasmic reticulum membrane"/>
    <property type="evidence" value="ECO:0007669"/>
    <property type="project" value="UniProtKB-SubCell"/>
</dbReference>
<dbReference type="InterPro" id="IPR050196">
    <property type="entry name" value="Cytochrome_P450_Monoox"/>
</dbReference>
<evidence type="ECO:0000256" key="3">
    <source>
        <dbReference type="ARBA" id="ARBA00004174"/>
    </source>
</evidence>
<dbReference type="InterPro" id="IPR017972">
    <property type="entry name" value="Cyt_P450_CS"/>
</dbReference>
<evidence type="ECO:0000256" key="4">
    <source>
        <dbReference type="ARBA" id="ARBA00004406"/>
    </source>
</evidence>
<dbReference type="AlphaFoldDB" id="A0A6H5GGP0"/>
<dbReference type="PANTHER" id="PTHR24291:SF189">
    <property type="entry name" value="CYTOCHROME P450 4C3-RELATED"/>
    <property type="match status" value="1"/>
</dbReference>
<keyword evidence="6 14" id="KW-0349">Heme</keyword>
<reference evidence="17 18" key="1">
    <citation type="submission" date="2020-02" db="EMBL/GenBank/DDBJ databases">
        <authorList>
            <person name="Ferguson B K."/>
        </authorList>
    </citation>
    <scope>NUCLEOTIDE SEQUENCE [LARGE SCALE GENOMIC DNA]</scope>
</reference>
<keyword evidence="9" id="KW-0492">Microsome</keyword>
<name>A0A6H5GGP0_9HEMI</name>
<keyword evidence="10 15" id="KW-0560">Oxidoreductase</keyword>
<evidence type="ECO:0000256" key="8">
    <source>
        <dbReference type="ARBA" id="ARBA00022824"/>
    </source>
</evidence>
<comment type="subcellular location">
    <subcellularLocation>
        <location evidence="4">Endoplasmic reticulum membrane</location>
        <topology evidence="4">Peripheral membrane protein</topology>
    </subcellularLocation>
    <subcellularLocation>
        <location evidence="3">Microsome membrane</location>
        <topology evidence="3">Peripheral membrane protein</topology>
    </subcellularLocation>
</comment>
<keyword evidence="12 15" id="KW-0503">Monooxygenase</keyword>
<dbReference type="Gene3D" id="1.10.630.10">
    <property type="entry name" value="Cytochrome P450"/>
    <property type="match status" value="1"/>
</dbReference>
<dbReference type="PRINTS" id="PR00385">
    <property type="entry name" value="P450"/>
</dbReference>
<dbReference type="CDD" id="cd20628">
    <property type="entry name" value="CYP4"/>
    <property type="match status" value="1"/>
</dbReference>
<keyword evidence="16" id="KW-1133">Transmembrane helix</keyword>
<comment type="cofactor">
    <cofactor evidence="1 14">
        <name>heme</name>
        <dbReference type="ChEBI" id="CHEBI:30413"/>
    </cofactor>
</comment>
<dbReference type="PRINTS" id="PR00465">
    <property type="entry name" value="EP450IV"/>
</dbReference>
<evidence type="ECO:0000256" key="16">
    <source>
        <dbReference type="SAM" id="Phobius"/>
    </source>
</evidence>
<evidence type="ECO:0000256" key="14">
    <source>
        <dbReference type="PIRSR" id="PIRSR602403-1"/>
    </source>
</evidence>
<dbReference type="PANTHER" id="PTHR24291">
    <property type="entry name" value="CYTOCHROME P450 FAMILY 4"/>
    <property type="match status" value="1"/>
</dbReference>
<dbReference type="Proteomes" id="UP000479000">
    <property type="component" value="Unassembled WGS sequence"/>
</dbReference>
<keyword evidence="8" id="KW-0256">Endoplasmic reticulum</keyword>
<evidence type="ECO:0000256" key="1">
    <source>
        <dbReference type="ARBA" id="ARBA00001971"/>
    </source>
</evidence>
<keyword evidence="11 14" id="KW-0408">Iron</keyword>
<dbReference type="InterPro" id="IPR002403">
    <property type="entry name" value="Cyt_P450_E_grp-IV"/>
</dbReference>
<evidence type="ECO:0000256" key="5">
    <source>
        <dbReference type="ARBA" id="ARBA00010617"/>
    </source>
</evidence>
<organism evidence="17 18">
    <name type="scientific">Nesidiocoris tenuis</name>
    <dbReference type="NCBI Taxonomy" id="355587"/>
    <lineage>
        <taxon>Eukaryota</taxon>
        <taxon>Metazoa</taxon>
        <taxon>Ecdysozoa</taxon>
        <taxon>Arthropoda</taxon>
        <taxon>Hexapoda</taxon>
        <taxon>Insecta</taxon>
        <taxon>Pterygota</taxon>
        <taxon>Neoptera</taxon>
        <taxon>Paraneoptera</taxon>
        <taxon>Hemiptera</taxon>
        <taxon>Heteroptera</taxon>
        <taxon>Panheteroptera</taxon>
        <taxon>Cimicomorpha</taxon>
        <taxon>Miridae</taxon>
        <taxon>Dicyphina</taxon>
        <taxon>Nesidiocoris</taxon>
    </lineage>
</organism>
<accession>A0A6H5GGP0</accession>
<dbReference type="SUPFAM" id="SSF48264">
    <property type="entry name" value="Cytochrome P450"/>
    <property type="match status" value="1"/>
</dbReference>
<dbReference type="InterPro" id="IPR036396">
    <property type="entry name" value="Cyt_P450_sf"/>
</dbReference>